<dbReference type="InterPro" id="IPR036490">
    <property type="entry name" value="ThsB_TIR-like_sf"/>
</dbReference>
<evidence type="ECO:0000313" key="6">
    <source>
        <dbReference type="EMBL" id="GFP39143.1"/>
    </source>
</evidence>
<sequence length="140" mass="16059">MAKRRIFISFDHDDTAQANGFMGLRNIIDNFDFYNHKLDHRINSTDIEYVKRVIREEYIKSASVTVVLIGNKTAQSPWVKWEIEESLRQGKGLLGIRLKGAWGAVPSGIAPDAVGDWQPDKFASWIEWAHKRSMKLRSLS</sequence>
<accession>A0A6V8Q3S0</accession>
<evidence type="ECO:0000313" key="8">
    <source>
        <dbReference type="Proteomes" id="UP000569018"/>
    </source>
</evidence>
<dbReference type="AlphaFoldDB" id="A0A6V8Q3S0"/>
<evidence type="ECO:0000313" key="4">
    <source>
        <dbReference type="EMBL" id="GFP30013.1"/>
    </source>
</evidence>
<evidence type="ECO:0000259" key="1">
    <source>
        <dbReference type="Pfam" id="PF08937"/>
    </source>
</evidence>
<dbReference type="Pfam" id="PF08937">
    <property type="entry name" value="ThsB_TIR"/>
    <property type="match status" value="1"/>
</dbReference>
<dbReference type="RefSeq" id="WP_176231397.1">
    <property type="nucleotide sequence ID" value="NZ_BLRU01000160.1"/>
</dbReference>
<dbReference type="EMBL" id="BLRZ01000036">
    <property type="protein sequence ID" value="GFP30013.1"/>
    <property type="molecule type" value="Genomic_DNA"/>
</dbReference>
<evidence type="ECO:0000313" key="2">
    <source>
        <dbReference type="EMBL" id="GFP19854.1"/>
    </source>
</evidence>
<reference evidence="7 8" key="1">
    <citation type="journal article" date="2020" name="Front. Microbiol.">
        <title>Single-cell genomics of novel Actinobacteria with the Wood-Ljungdahl pathway discovered in a serpentinizing system.</title>
        <authorList>
            <person name="Merino N."/>
            <person name="Kawai M."/>
            <person name="Boyd E.S."/>
            <person name="Colman D.R."/>
            <person name="McGlynn S.E."/>
            <person name="Nealson K.H."/>
            <person name="Kurokawa K."/>
            <person name="Hongoh Y."/>
        </authorList>
    </citation>
    <scope>NUCLEOTIDE SEQUENCE [LARGE SCALE GENOMIC DNA]</scope>
    <source>
        <strain evidence="2 9">S03</strain>
        <strain evidence="3 10">S09_30</strain>
        <strain evidence="4 11">S34</strain>
        <strain evidence="5 7">S44</strain>
        <strain evidence="6 8">S47</strain>
    </source>
</reference>
<dbReference type="EMBL" id="BLSD01000033">
    <property type="protein sequence ID" value="GFP39143.1"/>
    <property type="molecule type" value="Genomic_DNA"/>
</dbReference>
<dbReference type="EMBL" id="BLRU01000160">
    <property type="protein sequence ID" value="GFP19854.1"/>
    <property type="molecule type" value="Genomic_DNA"/>
</dbReference>
<evidence type="ECO:0000313" key="11">
    <source>
        <dbReference type="Proteomes" id="UP000588083"/>
    </source>
</evidence>
<feature type="domain" description="Thoeris protein ThsB TIR-like" evidence="1">
    <location>
        <begin position="7"/>
        <end position="100"/>
    </location>
</feature>
<organism evidence="6 8">
    <name type="scientific">Candidatus Hakubella thermalkaliphila</name>
    <dbReference type="NCBI Taxonomy" id="2754717"/>
    <lineage>
        <taxon>Bacteria</taxon>
        <taxon>Bacillati</taxon>
        <taxon>Actinomycetota</taxon>
        <taxon>Actinomycetota incertae sedis</taxon>
        <taxon>Candidatus Hakubellales</taxon>
        <taxon>Candidatus Hakubellaceae</taxon>
        <taxon>Candidatus Hakubella</taxon>
    </lineage>
</organism>
<dbReference type="InterPro" id="IPR015032">
    <property type="entry name" value="ThsB__TIR-like_domain"/>
</dbReference>
<proteinExistence type="predicted"/>
<dbReference type="EMBL" id="BLRW01000107">
    <property type="protein sequence ID" value="GFP23414.1"/>
    <property type="molecule type" value="Genomic_DNA"/>
</dbReference>
<comment type="caution">
    <text evidence="6">The sequence shown here is derived from an EMBL/GenBank/DDBJ whole genome shotgun (WGS) entry which is preliminary data.</text>
</comment>
<dbReference type="EMBL" id="BLSC01000050">
    <property type="protein sequence ID" value="GFP37118.1"/>
    <property type="molecule type" value="Genomic_DNA"/>
</dbReference>
<evidence type="ECO:0000313" key="10">
    <source>
        <dbReference type="Proteomes" id="UP000585609"/>
    </source>
</evidence>
<dbReference type="Proteomes" id="UP000585609">
    <property type="component" value="Unassembled WGS sequence"/>
</dbReference>
<name>A0A6V8Q3S0_9ACTN</name>
<evidence type="ECO:0000313" key="5">
    <source>
        <dbReference type="EMBL" id="GFP37118.1"/>
    </source>
</evidence>
<dbReference type="SUPFAM" id="SSF52206">
    <property type="entry name" value="Hypothetical protein MTH538"/>
    <property type="match status" value="1"/>
</dbReference>
<evidence type="ECO:0000313" key="9">
    <source>
        <dbReference type="Proteomes" id="UP000574717"/>
    </source>
</evidence>
<protein>
    <recommendedName>
        <fullName evidence="1">Thoeris protein ThsB TIR-like domain-containing protein</fullName>
    </recommendedName>
</protein>
<evidence type="ECO:0000313" key="3">
    <source>
        <dbReference type="EMBL" id="GFP23414.1"/>
    </source>
</evidence>
<dbReference type="Gene3D" id="3.40.50.11200">
    <property type="match status" value="1"/>
</dbReference>
<dbReference type="Proteomes" id="UP000569018">
    <property type="component" value="Unassembled WGS sequence"/>
</dbReference>
<dbReference type="Proteomes" id="UP000588083">
    <property type="component" value="Unassembled WGS sequence"/>
</dbReference>
<dbReference type="Proteomes" id="UP000561271">
    <property type="component" value="Unassembled WGS sequence"/>
</dbReference>
<keyword evidence="11" id="KW-1185">Reference proteome</keyword>
<gene>
    <name evidence="2" type="ORF">HKBW3S03_01358</name>
    <name evidence="3" type="ORF">HKBW3S09_00881</name>
    <name evidence="4" type="ORF">HKBW3S34_00933</name>
    <name evidence="5" type="ORF">HKBW3S44_00798</name>
    <name evidence="6" type="ORF">HKBW3S47_00843</name>
</gene>
<evidence type="ECO:0000313" key="7">
    <source>
        <dbReference type="Proteomes" id="UP000561271"/>
    </source>
</evidence>
<dbReference type="Proteomes" id="UP000574717">
    <property type="component" value="Unassembled WGS sequence"/>
</dbReference>